<keyword evidence="3" id="KW-0808">Transferase</keyword>
<protein>
    <submittedName>
        <fullName evidence="5">Type I polyketide synthase</fullName>
    </submittedName>
</protein>
<sequence length="1266" mass="140664">MELAKQEGEYVERKYVTRLVEIFGLTDSVIPRVLPGEPDPLPVQANGLRGRAVDFRPDTQKYIVCTFDAVHLDIAEENLKFYEHPSSEEGGFDLAWPYYEEAFFEFCANVNSQLTSKNWTLIQVFKTKEQREDALAKAKRKDFEVPKPEFHADFLGRKGKGKVSYVNPLEIMDEDDARRVPEPKNDLERYDLDMTSLFAVMGPMTWDSMGFQSFGRTEAMCWVPFASSREENALVPEPLNDDDVEEEGMVERHIQFIRRRKLCFLYMVDNEGGSITLHPRSDLKMAPVTMPVEKGRLLIFRSDLMAYTFTPQGPHLTLQVWVLEAPPKIELGDIVASSENLTEALGIYQGPLVPQGARAHIMAGSCLTGGGTWSLEEASCMYLSGTDAHVYVPNSRFDTDLYFTKDGDKDLIPFANSYHHHGGLCYDAEVMSFDCDFFGYTEHQASLMQPAQHKTLEVGYETLFRAGWTKKSVMNQPVLVYVGDCGCEWWNNLLVRQMHGEHMNGDKSATLQWEEGRSITITGQRLSYNLGMRGPAWVCDTACSSGLTAFCTAMYSIKKPTIRGTESPSVDAHAVGALAGGTNMIVDAGVYVGACGQHMLSLKGRCFTFDMSGDGYARGEGTSMCYVMISNNDRDTEMQEACAIGNKVNQDGRSASMTAPNGPSQQMCIKASLKEAGVEPHDITASECHGTGTSLGDPIEVGSLRGVQETDERDGPIMNTSSKSNIGHLEANAGTTGLFKCILMSKYGVGLPNCHLRTLNPHLDVSGWPTYMISESADYNQQSGLVGVSSFGVSGTNAHAEVWSYCRSGPNMAGRKKLNTEVLKQITLTCPVTLGPIDYLTGEPARADGKKMRADCLRGELAQYDVSSAVYEGDYRYRREDDGAEPLNPYGVTVNIQGSWSGFTSYDEMTESEDGPYVFNVVLGETRCESFFICLNGVPDYKFWPVVNEANEQVWVEGPDPSPKSEGKRWMIDGRDLAVPAGTVYQIKFHWGTGRKKVTWEQVDAASVPPQPRYPHRYQLKGSWTSSRMDDMKKTDDGVWEFLGKIGTTGQEEFQIFRDYDEQQCIYPGRPRCVDTKVPVRGPDDMGRGKCWSINGPVGENVKVRLEVSDGQIIVAASSKSTGEKVWESVQGWERHSYWASFQGGPCLQLTMDPETPGVFRARMQVGSNYSEKFRGFCEFFNVIVDEDPNYGFFPDVTCASSGECIVWGPVGGVLDKAFMVKSWQVGAGFEVVLDVNAVDRRKRVTWVWDVPPQYGFSGGVAVLDG</sequence>
<keyword evidence="2" id="KW-0597">Phosphoprotein</keyword>
<dbReference type="InterPro" id="IPR016039">
    <property type="entry name" value="Thiolase-like"/>
</dbReference>
<dbReference type="InterPro" id="IPR030834">
    <property type="entry name" value="PKS_assoc_dom"/>
</dbReference>
<evidence type="ECO:0000313" key="5">
    <source>
        <dbReference type="EMBL" id="AQS99199.1"/>
    </source>
</evidence>
<dbReference type="PROSITE" id="PS52004">
    <property type="entry name" value="KS3_2"/>
    <property type="match status" value="1"/>
</dbReference>
<dbReference type="InterPro" id="IPR014031">
    <property type="entry name" value="Ketoacyl_synth_C"/>
</dbReference>
<evidence type="ECO:0000259" key="4">
    <source>
        <dbReference type="PROSITE" id="PS52004"/>
    </source>
</evidence>
<dbReference type="Pfam" id="PF02801">
    <property type="entry name" value="Ketoacyl-synt_C"/>
    <property type="match status" value="1"/>
</dbReference>
<evidence type="ECO:0000256" key="2">
    <source>
        <dbReference type="ARBA" id="ARBA00022553"/>
    </source>
</evidence>
<reference evidence="5" key="1">
    <citation type="journal article" date="2017" name="J. Eukaryot. Microbiol.">
        <title>Role of Modular Polyketide Synthases in the Production of Polyether Ladder Compounds in Ciguatoxin-producing Gambierdiscus polynesiensis and G.excentricus (Dinophyceae).</title>
        <authorList>
            <person name="Kohli G.S."/>
            <person name="Campbell K."/>
            <person name="John U."/>
            <person name="Smith K.F."/>
            <person name="Fraga S."/>
            <person name="Rhodes L.L."/>
            <person name="Murray S.A."/>
        </authorList>
    </citation>
    <scope>NUCLEOTIDE SEQUENCE</scope>
    <source>
        <strain evidence="5">Contig_8519</strain>
    </source>
</reference>
<dbReference type="Gene3D" id="3.40.47.10">
    <property type="match status" value="1"/>
</dbReference>
<keyword evidence="1" id="KW-0596">Phosphopantetheine</keyword>
<dbReference type="AlphaFoldDB" id="A0A1S6K7U5"/>
<name>A0A1S6K7U5_9DINO</name>
<organism evidence="5">
    <name type="scientific">Gambierdiscus polynesiensis</name>
    <dbReference type="NCBI Taxonomy" id="439318"/>
    <lineage>
        <taxon>Eukaryota</taxon>
        <taxon>Sar</taxon>
        <taxon>Alveolata</taxon>
        <taxon>Dinophyceae</taxon>
        <taxon>Gonyaulacales</taxon>
        <taxon>Pyrocystaceae</taxon>
        <taxon>Gambierdiscus</taxon>
    </lineage>
</organism>
<dbReference type="NCBIfam" id="TIGR04556">
    <property type="entry name" value="PKS_assoc"/>
    <property type="match status" value="1"/>
</dbReference>
<accession>A0A1S6K7U5</accession>
<dbReference type="EMBL" id="KX395781">
    <property type="protein sequence ID" value="AQS99199.1"/>
    <property type="molecule type" value="Transcribed_RNA"/>
</dbReference>
<comment type="similarity">
    <text evidence="3">Belongs to the thiolase-like superfamily. Beta-ketoacyl-ACP synthases family.</text>
</comment>
<dbReference type="CDD" id="cd00833">
    <property type="entry name" value="PKS"/>
    <property type="match status" value="1"/>
</dbReference>
<dbReference type="SMART" id="SM00825">
    <property type="entry name" value="PKS_KS"/>
    <property type="match status" value="1"/>
</dbReference>
<evidence type="ECO:0000256" key="3">
    <source>
        <dbReference type="RuleBase" id="RU003694"/>
    </source>
</evidence>
<dbReference type="PANTHER" id="PTHR43775:SF37">
    <property type="entry name" value="SI:DKEY-61P9.11"/>
    <property type="match status" value="1"/>
</dbReference>
<feature type="domain" description="Ketosynthase family 3 (KS3)" evidence="4">
    <location>
        <begin position="349"/>
        <end position="804"/>
    </location>
</feature>
<dbReference type="InterPro" id="IPR050091">
    <property type="entry name" value="PKS_NRPS_Biosynth_Enz"/>
</dbReference>
<dbReference type="InterPro" id="IPR014030">
    <property type="entry name" value="Ketoacyl_synth_N"/>
</dbReference>
<dbReference type="InterPro" id="IPR020841">
    <property type="entry name" value="PKS_Beta-ketoAc_synthase_dom"/>
</dbReference>
<proteinExistence type="inferred from homology"/>
<dbReference type="GO" id="GO:0004312">
    <property type="term" value="F:fatty acid synthase activity"/>
    <property type="evidence" value="ECO:0007669"/>
    <property type="project" value="TreeGrafter"/>
</dbReference>
<evidence type="ECO:0000256" key="1">
    <source>
        <dbReference type="ARBA" id="ARBA00022450"/>
    </source>
</evidence>
<dbReference type="Pfam" id="PF00109">
    <property type="entry name" value="ketoacyl-synt"/>
    <property type="match status" value="1"/>
</dbReference>
<dbReference type="PANTHER" id="PTHR43775">
    <property type="entry name" value="FATTY ACID SYNTHASE"/>
    <property type="match status" value="1"/>
</dbReference>
<dbReference type="SUPFAM" id="SSF53901">
    <property type="entry name" value="Thiolase-like"/>
    <property type="match status" value="1"/>
</dbReference>
<dbReference type="GO" id="GO:0006633">
    <property type="term" value="P:fatty acid biosynthetic process"/>
    <property type="evidence" value="ECO:0007669"/>
    <property type="project" value="TreeGrafter"/>
</dbReference>